<gene>
    <name evidence="1" type="ORF">ISF26_19890</name>
</gene>
<keyword evidence="2" id="KW-1185">Reference proteome</keyword>
<dbReference type="Proteomes" id="UP001054846">
    <property type="component" value="Chromosome"/>
</dbReference>
<proteinExistence type="predicted"/>
<evidence type="ECO:0000313" key="1">
    <source>
        <dbReference type="EMBL" id="UFP97070.1"/>
    </source>
</evidence>
<accession>A0ABY3PTJ8</accession>
<dbReference type="EMBL" id="CP063845">
    <property type="protein sequence ID" value="UFP97070.1"/>
    <property type="molecule type" value="Genomic_DNA"/>
</dbReference>
<name>A0ABY3PTJ8_9CYAN</name>
<sequence length="62" mass="6910">MDVSPELDQVLEEIARQEQTTKADVLRRSIALMQVAVKAKRQGLKFGATDQDQVLKTEIVGI</sequence>
<protein>
    <submittedName>
        <fullName evidence="1">DNA-binding protein</fullName>
    </submittedName>
</protein>
<reference evidence="1 2" key="1">
    <citation type="journal article" date="2021" name="Genome Biol. Evol.">
        <title>Complete Genome Sequencing of a Novel Gloeobacter Species from a Waterfall Cave in Mexico.</title>
        <authorList>
            <person name="Saw J.H."/>
            <person name="Cardona T."/>
            <person name="Montejano G."/>
        </authorList>
    </citation>
    <scope>NUCLEOTIDE SEQUENCE [LARGE SCALE GENOMIC DNA]</scope>
    <source>
        <strain evidence="1">MG652769</strain>
    </source>
</reference>
<keyword evidence="1" id="KW-0238">DNA-binding</keyword>
<organism evidence="1 2">
    <name type="scientific">Gloeobacter morelensis MG652769</name>
    <dbReference type="NCBI Taxonomy" id="2781736"/>
    <lineage>
        <taxon>Bacteria</taxon>
        <taxon>Bacillati</taxon>
        <taxon>Cyanobacteriota</taxon>
        <taxon>Cyanophyceae</taxon>
        <taxon>Gloeobacterales</taxon>
        <taxon>Gloeobacteraceae</taxon>
        <taxon>Gloeobacter</taxon>
        <taxon>Gloeobacter morelensis</taxon>
    </lineage>
</organism>
<evidence type="ECO:0000313" key="2">
    <source>
        <dbReference type="Proteomes" id="UP001054846"/>
    </source>
</evidence>
<dbReference type="GO" id="GO:0003677">
    <property type="term" value="F:DNA binding"/>
    <property type="evidence" value="ECO:0007669"/>
    <property type="project" value="UniProtKB-KW"/>
</dbReference>